<dbReference type="PANTHER" id="PTHR47955:SF15">
    <property type="entry name" value="CYTOCHROME P450 71A2-LIKE"/>
    <property type="match status" value="1"/>
</dbReference>
<keyword evidence="9 11" id="KW-0503">Monooxygenase</keyword>
<dbReference type="FunFam" id="1.10.630.10:FF:000011">
    <property type="entry name" value="Cytochrome P450 83B1"/>
    <property type="match status" value="1"/>
</dbReference>
<keyword evidence="12" id="KW-0812">Transmembrane</keyword>
<evidence type="ECO:0000256" key="2">
    <source>
        <dbReference type="ARBA" id="ARBA00010617"/>
    </source>
</evidence>
<dbReference type="GO" id="GO:0005506">
    <property type="term" value="F:iron ion binding"/>
    <property type="evidence" value="ECO:0007669"/>
    <property type="project" value="InterPro"/>
</dbReference>
<dbReference type="AlphaFoldDB" id="A0A346RTG5"/>
<evidence type="ECO:0000256" key="6">
    <source>
        <dbReference type="ARBA" id="ARBA00022848"/>
    </source>
</evidence>
<dbReference type="PRINTS" id="PR00385">
    <property type="entry name" value="P450"/>
</dbReference>
<evidence type="ECO:0000256" key="10">
    <source>
        <dbReference type="PIRSR" id="PIRSR602401-1"/>
    </source>
</evidence>
<dbReference type="EMBL" id="MF632071">
    <property type="protein sequence ID" value="AXS77255.1"/>
    <property type="molecule type" value="mRNA"/>
</dbReference>
<evidence type="ECO:0000256" key="4">
    <source>
        <dbReference type="ARBA" id="ARBA00022723"/>
    </source>
</evidence>
<keyword evidence="8 10" id="KW-0408">Iron</keyword>
<dbReference type="GO" id="GO:0020037">
    <property type="term" value="F:heme binding"/>
    <property type="evidence" value="ECO:0007669"/>
    <property type="project" value="InterPro"/>
</dbReference>
<protein>
    <submittedName>
        <fullName evidence="13">Psoralen synthase</fullName>
    </submittedName>
</protein>
<accession>A0A346RTG5</accession>
<name>A0A346RTG5_GLELI</name>
<keyword evidence="12" id="KW-1133">Transmembrane helix</keyword>
<dbReference type="GO" id="GO:0016705">
    <property type="term" value="F:oxidoreductase activity, acting on paired donors, with incorporation or reduction of molecular oxygen"/>
    <property type="evidence" value="ECO:0007669"/>
    <property type="project" value="InterPro"/>
</dbReference>
<evidence type="ECO:0000256" key="3">
    <source>
        <dbReference type="ARBA" id="ARBA00022617"/>
    </source>
</evidence>
<keyword evidence="4 10" id="KW-0479">Metal-binding</keyword>
<evidence type="ECO:0000313" key="13">
    <source>
        <dbReference type="EMBL" id="AXS77255.1"/>
    </source>
</evidence>
<dbReference type="SMR" id="A0A346RTG5"/>
<keyword evidence="5" id="KW-0256">Endoplasmic reticulum</keyword>
<feature type="binding site" description="axial binding residue" evidence="10">
    <location>
        <position position="444"/>
    </location>
    <ligand>
        <name>heme</name>
        <dbReference type="ChEBI" id="CHEBI:30413"/>
    </ligand>
    <ligandPart>
        <name>Fe</name>
        <dbReference type="ChEBI" id="CHEBI:18248"/>
    </ligandPart>
</feature>
<evidence type="ECO:0000256" key="12">
    <source>
        <dbReference type="SAM" id="Phobius"/>
    </source>
</evidence>
<dbReference type="CDD" id="cd11072">
    <property type="entry name" value="CYP71-like"/>
    <property type="match status" value="1"/>
</dbReference>
<dbReference type="GO" id="GO:0004497">
    <property type="term" value="F:monooxygenase activity"/>
    <property type="evidence" value="ECO:0007669"/>
    <property type="project" value="UniProtKB-KW"/>
</dbReference>
<dbReference type="PANTHER" id="PTHR47955">
    <property type="entry name" value="CYTOCHROME P450 FAMILY 71 PROTEIN"/>
    <property type="match status" value="1"/>
</dbReference>
<dbReference type="InterPro" id="IPR001128">
    <property type="entry name" value="Cyt_P450"/>
</dbReference>
<evidence type="ECO:0000256" key="7">
    <source>
        <dbReference type="ARBA" id="ARBA00023002"/>
    </source>
</evidence>
<evidence type="ECO:0000256" key="1">
    <source>
        <dbReference type="ARBA" id="ARBA00004111"/>
    </source>
</evidence>
<dbReference type="PRINTS" id="PR00463">
    <property type="entry name" value="EP450I"/>
</dbReference>
<proteinExistence type="evidence at transcript level"/>
<dbReference type="Gene3D" id="1.10.630.10">
    <property type="entry name" value="Cytochrome P450"/>
    <property type="match status" value="1"/>
</dbReference>
<gene>
    <name evidence="13" type="primary">PS2</name>
</gene>
<dbReference type="InterPro" id="IPR002401">
    <property type="entry name" value="Cyt_P450_E_grp-I"/>
</dbReference>
<sequence>MMDQQSLFLSLSSLFFVLVFLYIWLSTSKTTAEKPPPSPPKLPIIGNLHQVNQDPHKSLRSLAERYGPIMQLHFGSVPVLVVSSAGAAKEIMKTHDLAFANRPNSSIWDRIFYNGKDVVFAPYSEYWRQVKSICVLQLLSNKRVRSFQTVRKEEVALLVENIKESGSKAVNLSELFYTLLSNVVSRIALGRKYAITTEGGKEDSFKELFQNIAQLIGYFCVGDYIPWLSWVDSLNGLKGRVEKASTEADAFLEGVIRDHSTALDKGASSDDLLYNLLEIQKQNTNSAFSIDKDSIKGIILNMFFDGTDTTSAVLEWTMAALIKNPDIMRKLQNEVREIGRGKSKISGDDLEKMHYLKAVIKESMRIYTPVPLLVAREAMQDVNVMGYDIKAGTQILINAWAIATDPTVWDNPEEFIPDRFLNNPVDYKGLHFDFIPFGAGRRGCPGIQYAMAINELALANLVHIFDFALPDGKRFEELDMDAETGMTLHRKSPLLVIATSRV</sequence>
<comment type="cofactor">
    <cofactor evidence="10">
        <name>heme</name>
        <dbReference type="ChEBI" id="CHEBI:30413"/>
    </cofactor>
</comment>
<dbReference type="InterPro" id="IPR036396">
    <property type="entry name" value="Cyt_P450_sf"/>
</dbReference>
<evidence type="ECO:0000256" key="5">
    <source>
        <dbReference type="ARBA" id="ARBA00022824"/>
    </source>
</evidence>
<evidence type="ECO:0000256" key="9">
    <source>
        <dbReference type="ARBA" id="ARBA00023033"/>
    </source>
</evidence>
<keyword evidence="7 11" id="KW-0560">Oxidoreductase</keyword>
<keyword evidence="6" id="KW-0492">Microsome</keyword>
<dbReference type="PROSITE" id="PS00086">
    <property type="entry name" value="CYTOCHROME_P450"/>
    <property type="match status" value="1"/>
</dbReference>
<dbReference type="Pfam" id="PF00067">
    <property type="entry name" value="p450"/>
    <property type="match status" value="1"/>
</dbReference>
<evidence type="ECO:0000256" key="11">
    <source>
        <dbReference type="RuleBase" id="RU000461"/>
    </source>
</evidence>
<comment type="similarity">
    <text evidence="2 11">Belongs to the cytochrome P450 family.</text>
</comment>
<feature type="transmembrane region" description="Helical" evidence="12">
    <location>
        <begin position="7"/>
        <end position="25"/>
    </location>
</feature>
<keyword evidence="12" id="KW-0472">Membrane</keyword>
<reference evidence="13" key="1">
    <citation type="journal article" date="2018" name="Zhong Cao Yao">
        <title>Cloning and expression analysis of GlPS1, GlPS2 gene in Glehnia littoralis.</title>
        <authorList>
            <person name="Song J.-J."/>
            <person name="Luo H.-M."/>
            <person name="Ma X.-J."/>
            <person name="Gao T."/>
        </authorList>
    </citation>
    <scope>NUCLEOTIDE SEQUENCE</scope>
</reference>
<evidence type="ECO:0000256" key="8">
    <source>
        <dbReference type="ARBA" id="ARBA00023004"/>
    </source>
</evidence>
<dbReference type="InterPro" id="IPR017972">
    <property type="entry name" value="Cyt_P450_CS"/>
</dbReference>
<comment type="subcellular location">
    <subcellularLocation>
        <location evidence="1">Microsome membrane</location>
        <topology evidence="1">Single-pass membrane protein</topology>
    </subcellularLocation>
</comment>
<organism evidence="13">
    <name type="scientific">Glehnia littoralis</name>
    <name type="common">Beach silvertop</name>
    <name type="synonym">Phellopterus littoralis</name>
    <dbReference type="NCBI Taxonomy" id="48119"/>
    <lineage>
        <taxon>Eukaryota</taxon>
        <taxon>Viridiplantae</taxon>
        <taxon>Streptophyta</taxon>
        <taxon>Embryophyta</taxon>
        <taxon>Tracheophyta</taxon>
        <taxon>Spermatophyta</taxon>
        <taxon>Magnoliopsida</taxon>
        <taxon>eudicotyledons</taxon>
        <taxon>Gunneridae</taxon>
        <taxon>Pentapetalae</taxon>
        <taxon>asterids</taxon>
        <taxon>campanulids</taxon>
        <taxon>Apiales</taxon>
        <taxon>Apiaceae</taxon>
        <taxon>Apioideae</taxon>
        <taxon>apioid superclade</taxon>
        <taxon>Selineae</taxon>
        <taxon>Glehnia</taxon>
    </lineage>
</organism>
<keyword evidence="3 10" id="KW-0349">Heme</keyword>
<dbReference type="SUPFAM" id="SSF48264">
    <property type="entry name" value="Cytochrome P450"/>
    <property type="match status" value="1"/>
</dbReference>